<comment type="caution">
    <text evidence="2">The sequence shown here is derived from an EMBL/GenBank/DDBJ whole genome shotgun (WGS) entry which is preliminary data.</text>
</comment>
<evidence type="ECO:0000313" key="3">
    <source>
        <dbReference type="Proteomes" id="UP000005695"/>
    </source>
</evidence>
<reference evidence="2" key="2">
    <citation type="submission" date="2006-05" db="EMBL/GenBank/DDBJ databases">
        <title>Sequencing of the draft genome and assembly of Desulfuromonas acetoxidans DSM 684.</title>
        <authorList>
            <consortium name="US DOE Joint Genome Institute (JGI-PGF)"/>
            <person name="Copeland A."/>
            <person name="Lucas S."/>
            <person name="Lapidus A."/>
            <person name="Barry K."/>
            <person name="Detter J.C."/>
            <person name="Glavina del Rio T."/>
            <person name="Hammon N."/>
            <person name="Israni S."/>
            <person name="Dalin E."/>
            <person name="Tice H."/>
            <person name="Bruce D."/>
            <person name="Pitluck S."/>
            <person name="Richardson P."/>
        </authorList>
    </citation>
    <scope>NUCLEOTIDE SEQUENCE [LARGE SCALE GENOMIC DNA]</scope>
    <source>
        <strain evidence="2">DSM 684</strain>
    </source>
</reference>
<dbReference type="OrthoDB" id="9815959at2"/>
<keyword evidence="1" id="KW-0812">Transmembrane</keyword>
<evidence type="ECO:0008006" key="4">
    <source>
        <dbReference type="Google" id="ProtNLM"/>
    </source>
</evidence>
<keyword evidence="3" id="KW-1185">Reference proteome</keyword>
<dbReference type="EMBL" id="AAEW02000019">
    <property type="protein sequence ID" value="EAT14703.1"/>
    <property type="molecule type" value="Genomic_DNA"/>
</dbReference>
<name>Q1JWU1_DESA6</name>
<dbReference type="RefSeq" id="WP_006002226.1">
    <property type="nucleotide sequence ID" value="NZ_AAEW02000019.1"/>
</dbReference>
<proteinExistence type="predicted"/>
<gene>
    <name evidence="2" type="ORF">Dace_0668</name>
</gene>
<organism evidence="2 3">
    <name type="scientific">Desulfuromonas acetoxidans (strain DSM 684 / 11070)</name>
    <dbReference type="NCBI Taxonomy" id="281689"/>
    <lineage>
        <taxon>Bacteria</taxon>
        <taxon>Pseudomonadati</taxon>
        <taxon>Thermodesulfobacteriota</taxon>
        <taxon>Desulfuromonadia</taxon>
        <taxon>Desulfuromonadales</taxon>
        <taxon>Desulfuromonadaceae</taxon>
        <taxon>Desulfuromonas</taxon>
    </lineage>
</organism>
<keyword evidence="1" id="KW-0472">Membrane</keyword>
<dbReference type="Proteomes" id="UP000005695">
    <property type="component" value="Unassembled WGS sequence"/>
</dbReference>
<evidence type="ECO:0000256" key="1">
    <source>
        <dbReference type="SAM" id="Phobius"/>
    </source>
</evidence>
<reference evidence="2" key="1">
    <citation type="submission" date="2006-05" db="EMBL/GenBank/DDBJ databases">
        <title>Annotation of the draft genome assembly of Desulfuromonas acetoxidans DSM 684.</title>
        <authorList>
            <consortium name="US DOE Joint Genome Institute (JGI-ORNL)"/>
            <person name="Larimer F."/>
            <person name="Land M."/>
            <person name="Hauser L."/>
        </authorList>
    </citation>
    <scope>NUCLEOTIDE SEQUENCE [LARGE SCALE GENOMIC DNA]</scope>
    <source>
        <strain evidence="2">DSM 684</strain>
    </source>
</reference>
<protein>
    <recommendedName>
        <fullName evidence="4">Cytochrome oxidase complex assembly protein 1</fullName>
    </recommendedName>
</protein>
<feature type="transmembrane region" description="Helical" evidence="1">
    <location>
        <begin position="89"/>
        <end position="110"/>
    </location>
</feature>
<keyword evidence="1" id="KW-1133">Transmembrane helix</keyword>
<sequence length="223" mass="24474">MDFTIENNSGQGKNSTLPPEIKGWNWGAFFLNWIWGIGNSTFIALLMFVPIVNFAMPFVLGAKGNKWAWQNRTWRSVEHFKKSQKRWGLAGLLLVCVGLPALILSISMGMKSSDAYTMSLAQLQHNQRVIKLLGEPVEAGFFVSGNISVSTAGGQASLGYSVSGPKGEATAYVYAVKELGVWKLIELGVYSEALQRRIILIVDGENVDIPQEESLIQHNKVGG</sequence>
<dbReference type="Pfam" id="PF08695">
    <property type="entry name" value="Coa1"/>
    <property type="match status" value="1"/>
</dbReference>
<dbReference type="AlphaFoldDB" id="Q1JWU1"/>
<accession>Q1JWU1</accession>
<feature type="transmembrane region" description="Helical" evidence="1">
    <location>
        <begin position="33"/>
        <end position="60"/>
    </location>
</feature>
<evidence type="ECO:0000313" key="2">
    <source>
        <dbReference type="EMBL" id="EAT14703.1"/>
    </source>
</evidence>
<dbReference type="InterPro" id="IPR014807">
    <property type="entry name" value="Coa1"/>
</dbReference>